<evidence type="ECO:0000313" key="1">
    <source>
        <dbReference type="EMBL" id="MPC52029.1"/>
    </source>
</evidence>
<name>A0A5B7G375_PORTR</name>
<accession>A0A5B7G375</accession>
<dbReference type="Proteomes" id="UP000324222">
    <property type="component" value="Unassembled WGS sequence"/>
</dbReference>
<dbReference type="AlphaFoldDB" id="A0A5B7G375"/>
<evidence type="ECO:0000313" key="2">
    <source>
        <dbReference type="Proteomes" id="UP000324222"/>
    </source>
</evidence>
<protein>
    <submittedName>
        <fullName evidence="1">Uncharacterized protein</fullName>
    </submittedName>
</protein>
<comment type="caution">
    <text evidence="1">The sequence shown here is derived from an EMBL/GenBank/DDBJ whole genome shotgun (WGS) entry which is preliminary data.</text>
</comment>
<dbReference type="EMBL" id="VSRR010010578">
    <property type="protein sequence ID" value="MPC52029.1"/>
    <property type="molecule type" value="Genomic_DNA"/>
</dbReference>
<sequence length="100" mass="11091">MPRLQLLNPMPRTLAVARNSSGREFDELLDVNSLAEIYNSINTVLPSHEILSDENFVYKSKGICYLIVNEISNHEEATGVSGLCIVGVGSDANHPERLRH</sequence>
<reference evidence="1 2" key="1">
    <citation type="submission" date="2019-05" db="EMBL/GenBank/DDBJ databases">
        <title>Another draft genome of Portunus trituberculatus and its Hox gene families provides insights of decapod evolution.</title>
        <authorList>
            <person name="Jeong J.-H."/>
            <person name="Song I."/>
            <person name="Kim S."/>
            <person name="Choi T."/>
            <person name="Kim D."/>
            <person name="Ryu S."/>
            <person name="Kim W."/>
        </authorList>
    </citation>
    <scope>NUCLEOTIDE SEQUENCE [LARGE SCALE GENOMIC DNA]</scope>
    <source>
        <tissue evidence="1">Muscle</tissue>
    </source>
</reference>
<organism evidence="1 2">
    <name type="scientific">Portunus trituberculatus</name>
    <name type="common">Swimming crab</name>
    <name type="synonym">Neptunus trituberculatus</name>
    <dbReference type="NCBI Taxonomy" id="210409"/>
    <lineage>
        <taxon>Eukaryota</taxon>
        <taxon>Metazoa</taxon>
        <taxon>Ecdysozoa</taxon>
        <taxon>Arthropoda</taxon>
        <taxon>Crustacea</taxon>
        <taxon>Multicrustacea</taxon>
        <taxon>Malacostraca</taxon>
        <taxon>Eumalacostraca</taxon>
        <taxon>Eucarida</taxon>
        <taxon>Decapoda</taxon>
        <taxon>Pleocyemata</taxon>
        <taxon>Brachyura</taxon>
        <taxon>Eubrachyura</taxon>
        <taxon>Portunoidea</taxon>
        <taxon>Portunidae</taxon>
        <taxon>Portuninae</taxon>
        <taxon>Portunus</taxon>
    </lineage>
</organism>
<gene>
    <name evidence="1" type="ORF">E2C01_045889</name>
</gene>
<proteinExistence type="predicted"/>
<keyword evidence="2" id="KW-1185">Reference proteome</keyword>